<evidence type="ECO:0000256" key="3">
    <source>
        <dbReference type="ARBA" id="ARBA00022514"/>
    </source>
</evidence>
<evidence type="ECO:0000313" key="15">
    <source>
        <dbReference type="Proteomes" id="UP000813385"/>
    </source>
</evidence>
<feature type="compositionally biased region" description="Polar residues" evidence="13">
    <location>
        <begin position="25"/>
        <end position="40"/>
    </location>
</feature>
<keyword evidence="3" id="KW-0202">Cytokine</keyword>
<dbReference type="AlphaFoldDB" id="A0A8K0T7L4"/>
<name>A0A8K0T7L4_9PEZI</name>
<comment type="similarity">
    <text evidence="2">Belongs to the MIF family.</text>
</comment>
<evidence type="ECO:0000256" key="2">
    <source>
        <dbReference type="ARBA" id="ARBA00005851"/>
    </source>
</evidence>
<protein>
    <recommendedName>
        <fullName evidence="12">L-dopachrome isomerase</fullName>
        <ecNumber evidence="9">5.3.2.1</ecNumber>
        <ecNumber evidence="8">5.3.3.12</ecNumber>
    </recommendedName>
    <alternativeName>
        <fullName evidence="10">L-dopachrome tautomerase</fullName>
    </alternativeName>
    <alternativeName>
        <fullName evidence="11">Phenylpyruvate tautomerase</fullName>
    </alternativeName>
</protein>
<comment type="catalytic activity">
    <reaction evidence="6">
        <text>3-phenylpyruvate = enol-phenylpyruvate</text>
        <dbReference type="Rhea" id="RHEA:17097"/>
        <dbReference type="ChEBI" id="CHEBI:16815"/>
        <dbReference type="ChEBI" id="CHEBI:18005"/>
        <dbReference type="EC" id="5.3.2.1"/>
    </reaction>
</comment>
<comment type="catalytic activity">
    <reaction evidence="7">
        <text>L-dopachrome = 5,6-dihydroxyindole-2-carboxylate</text>
        <dbReference type="Rhea" id="RHEA:13041"/>
        <dbReference type="ChEBI" id="CHEBI:16875"/>
        <dbReference type="ChEBI" id="CHEBI:57509"/>
        <dbReference type="EC" id="5.3.3.12"/>
    </reaction>
</comment>
<keyword evidence="15" id="KW-1185">Reference proteome</keyword>
<dbReference type="EC" id="5.3.2.1" evidence="9"/>
<evidence type="ECO:0000256" key="5">
    <source>
        <dbReference type="ARBA" id="ARBA00023235"/>
    </source>
</evidence>
<evidence type="ECO:0000256" key="8">
    <source>
        <dbReference type="ARBA" id="ARBA00038932"/>
    </source>
</evidence>
<evidence type="ECO:0000256" key="11">
    <source>
        <dbReference type="ARBA" id="ARBA00041912"/>
    </source>
</evidence>
<dbReference type="EC" id="5.3.3.12" evidence="8"/>
<evidence type="ECO:0000256" key="6">
    <source>
        <dbReference type="ARBA" id="ARBA00036735"/>
    </source>
</evidence>
<comment type="subcellular location">
    <subcellularLocation>
        <location evidence="1">Secreted</location>
    </subcellularLocation>
</comment>
<dbReference type="EMBL" id="JAGPXD010000006">
    <property type="protein sequence ID" value="KAH7349441.1"/>
    <property type="molecule type" value="Genomic_DNA"/>
</dbReference>
<evidence type="ECO:0000256" key="10">
    <source>
        <dbReference type="ARBA" id="ARBA00041631"/>
    </source>
</evidence>
<keyword evidence="4" id="KW-0964">Secreted</keyword>
<dbReference type="PANTHER" id="PTHR11954:SF6">
    <property type="entry name" value="MACROPHAGE MIGRATION INHIBITORY FACTOR"/>
    <property type="match status" value="1"/>
</dbReference>
<evidence type="ECO:0000256" key="12">
    <source>
        <dbReference type="ARBA" id="ARBA00042730"/>
    </source>
</evidence>
<dbReference type="Pfam" id="PF01187">
    <property type="entry name" value="MIF"/>
    <property type="match status" value="1"/>
</dbReference>
<dbReference type="InterPro" id="IPR001398">
    <property type="entry name" value="Macrophage_inhib_fac"/>
</dbReference>
<dbReference type="OrthoDB" id="255819at2759"/>
<evidence type="ECO:0000313" key="14">
    <source>
        <dbReference type="EMBL" id="KAH7349441.1"/>
    </source>
</evidence>
<sequence>MLQRTATPTPEAKDKRSARAKTFPTLYSNGVKQPRKTPSTPAMAKSRSTYFEDVFQAGREVSPAKDRVRSEAIVMAEVRTNVIVRALLLPLPPSLAHTLQIRDEFSFITDLSYQLSIRYQRPVSSVIVTLQHGACMLYGGTFDPAYVMSVFALPSEIAPTRNRRNAALMQKHMEESLGVAPARGFLRFVAIPEDNAARNGKTVAGEIAERSGKDGPDGITPKEKTRHRLSVKASRLFPSPQGQI</sequence>
<evidence type="ECO:0000256" key="4">
    <source>
        <dbReference type="ARBA" id="ARBA00022525"/>
    </source>
</evidence>
<reference evidence="14" key="1">
    <citation type="journal article" date="2021" name="Nat. Commun.">
        <title>Genetic determinants of endophytism in the Arabidopsis root mycobiome.</title>
        <authorList>
            <person name="Mesny F."/>
            <person name="Miyauchi S."/>
            <person name="Thiergart T."/>
            <person name="Pickel B."/>
            <person name="Atanasova L."/>
            <person name="Karlsson M."/>
            <person name="Huettel B."/>
            <person name="Barry K.W."/>
            <person name="Haridas S."/>
            <person name="Chen C."/>
            <person name="Bauer D."/>
            <person name="Andreopoulos W."/>
            <person name="Pangilinan J."/>
            <person name="LaButti K."/>
            <person name="Riley R."/>
            <person name="Lipzen A."/>
            <person name="Clum A."/>
            <person name="Drula E."/>
            <person name="Henrissat B."/>
            <person name="Kohler A."/>
            <person name="Grigoriev I.V."/>
            <person name="Martin F.M."/>
            <person name="Hacquard S."/>
        </authorList>
    </citation>
    <scope>NUCLEOTIDE SEQUENCE</scope>
    <source>
        <strain evidence="14">MPI-CAGE-AT-0016</strain>
    </source>
</reference>
<dbReference type="InterPro" id="IPR014347">
    <property type="entry name" value="Tautomerase/MIF_sf"/>
</dbReference>
<keyword evidence="5" id="KW-0413">Isomerase</keyword>
<comment type="caution">
    <text evidence="14">The sequence shown here is derived from an EMBL/GenBank/DDBJ whole genome shotgun (WGS) entry which is preliminary data.</text>
</comment>
<accession>A0A8K0T7L4</accession>
<dbReference type="PANTHER" id="PTHR11954">
    <property type="entry name" value="D-DOPACHROME DECARBOXYLASE"/>
    <property type="match status" value="1"/>
</dbReference>
<feature type="region of interest" description="Disordered" evidence="13">
    <location>
        <begin position="204"/>
        <end position="244"/>
    </location>
</feature>
<dbReference type="Proteomes" id="UP000813385">
    <property type="component" value="Unassembled WGS sequence"/>
</dbReference>
<dbReference type="Gene3D" id="3.30.429.10">
    <property type="entry name" value="Macrophage Migration Inhibitory Factor"/>
    <property type="match status" value="1"/>
</dbReference>
<proteinExistence type="inferred from homology"/>
<dbReference type="GO" id="GO:0050178">
    <property type="term" value="F:phenylpyruvate tautomerase activity"/>
    <property type="evidence" value="ECO:0007669"/>
    <property type="project" value="UniProtKB-EC"/>
</dbReference>
<dbReference type="GO" id="GO:0004167">
    <property type="term" value="F:dopachrome isomerase activity"/>
    <property type="evidence" value="ECO:0007669"/>
    <property type="project" value="UniProtKB-EC"/>
</dbReference>
<dbReference type="SUPFAM" id="SSF55331">
    <property type="entry name" value="Tautomerase/MIF"/>
    <property type="match status" value="1"/>
</dbReference>
<feature type="compositionally biased region" description="Basic and acidic residues" evidence="13">
    <location>
        <begin position="207"/>
        <end position="223"/>
    </location>
</feature>
<organism evidence="14 15">
    <name type="scientific">Plectosphaerella cucumerina</name>
    <dbReference type="NCBI Taxonomy" id="40658"/>
    <lineage>
        <taxon>Eukaryota</taxon>
        <taxon>Fungi</taxon>
        <taxon>Dikarya</taxon>
        <taxon>Ascomycota</taxon>
        <taxon>Pezizomycotina</taxon>
        <taxon>Sordariomycetes</taxon>
        <taxon>Hypocreomycetidae</taxon>
        <taxon>Glomerellales</taxon>
        <taxon>Plectosphaerellaceae</taxon>
        <taxon>Plectosphaerella</taxon>
    </lineage>
</organism>
<evidence type="ECO:0000256" key="9">
    <source>
        <dbReference type="ARBA" id="ARBA00039086"/>
    </source>
</evidence>
<evidence type="ECO:0000256" key="13">
    <source>
        <dbReference type="SAM" id="MobiDB-lite"/>
    </source>
</evidence>
<gene>
    <name evidence="14" type="ORF">B0T11DRAFT_289219</name>
</gene>
<dbReference type="GO" id="GO:0005576">
    <property type="term" value="C:extracellular region"/>
    <property type="evidence" value="ECO:0007669"/>
    <property type="project" value="UniProtKB-SubCell"/>
</dbReference>
<evidence type="ECO:0000256" key="7">
    <source>
        <dbReference type="ARBA" id="ARBA00036823"/>
    </source>
</evidence>
<evidence type="ECO:0000256" key="1">
    <source>
        <dbReference type="ARBA" id="ARBA00004613"/>
    </source>
</evidence>
<feature type="region of interest" description="Disordered" evidence="13">
    <location>
        <begin position="1"/>
        <end position="44"/>
    </location>
</feature>